<dbReference type="EMBL" id="BMEY01000035">
    <property type="protein sequence ID" value="GGA92781.1"/>
    <property type="molecule type" value="Genomic_DNA"/>
</dbReference>
<keyword evidence="3" id="KW-1185">Reference proteome</keyword>
<comment type="caution">
    <text evidence="2">The sequence shown here is derived from an EMBL/GenBank/DDBJ whole genome shotgun (WGS) entry which is preliminary data.</text>
</comment>
<keyword evidence="1" id="KW-0812">Transmembrane</keyword>
<reference evidence="2" key="2">
    <citation type="submission" date="2020-09" db="EMBL/GenBank/DDBJ databases">
        <authorList>
            <person name="Sun Q."/>
            <person name="Zhou Y."/>
        </authorList>
    </citation>
    <scope>NUCLEOTIDE SEQUENCE</scope>
    <source>
        <strain evidence="2">CGMCC 1.12408</strain>
    </source>
</reference>
<dbReference type="AlphaFoldDB" id="A0A916SEM2"/>
<feature type="transmembrane region" description="Helical" evidence="1">
    <location>
        <begin position="24"/>
        <end position="42"/>
    </location>
</feature>
<dbReference type="RefSeq" id="WP_188386358.1">
    <property type="nucleotide sequence ID" value="NZ_BMEY01000035.1"/>
</dbReference>
<evidence type="ECO:0000313" key="2">
    <source>
        <dbReference type="EMBL" id="GGA92781.1"/>
    </source>
</evidence>
<dbReference type="Proteomes" id="UP000613512">
    <property type="component" value="Unassembled WGS sequence"/>
</dbReference>
<evidence type="ECO:0000313" key="3">
    <source>
        <dbReference type="Proteomes" id="UP000613512"/>
    </source>
</evidence>
<proteinExistence type="predicted"/>
<organism evidence="2 3">
    <name type="scientific">Ornithinibacillus halotolerans</name>
    <dbReference type="NCBI Taxonomy" id="1274357"/>
    <lineage>
        <taxon>Bacteria</taxon>
        <taxon>Bacillati</taxon>
        <taxon>Bacillota</taxon>
        <taxon>Bacilli</taxon>
        <taxon>Bacillales</taxon>
        <taxon>Bacillaceae</taxon>
        <taxon>Ornithinibacillus</taxon>
    </lineage>
</organism>
<gene>
    <name evidence="2" type="ORF">GCM10008025_39010</name>
</gene>
<evidence type="ECO:0000256" key="1">
    <source>
        <dbReference type="SAM" id="Phobius"/>
    </source>
</evidence>
<reference evidence="2" key="1">
    <citation type="journal article" date="2014" name="Int. J. Syst. Evol. Microbiol.">
        <title>Complete genome sequence of Corynebacterium casei LMG S-19264T (=DSM 44701T), isolated from a smear-ripened cheese.</title>
        <authorList>
            <consortium name="US DOE Joint Genome Institute (JGI-PGF)"/>
            <person name="Walter F."/>
            <person name="Albersmeier A."/>
            <person name="Kalinowski J."/>
            <person name="Ruckert C."/>
        </authorList>
    </citation>
    <scope>NUCLEOTIDE SEQUENCE</scope>
    <source>
        <strain evidence="2">CGMCC 1.12408</strain>
    </source>
</reference>
<keyword evidence="1" id="KW-0472">Membrane</keyword>
<name>A0A916SEM2_9BACI</name>
<sequence length="194" mass="22747">MAAPLRKVDEYSTNYSTNNRKGKFIFIIILVLLIGYSLINGLEINQHKKVREYLETRQQYFSASDSDFKELLSKVHQSKDISSLNSDIIQVKASLENHFQAFNDLKYPKNFEQLHKDTGEWFIKIVVVLDYLEIVSLKNSFQAEVFNQYIADVNNVLSKLKPSFVQGLQKSNIRYIVEPEGHITYWIKEDQYRQ</sequence>
<protein>
    <submittedName>
        <fullName evidence="2">Uncharacterized protein</fullName>
    </submittedName>
</protein>
<keyword evidence="1" id="KW-1133">Transmembrane helix</keyword>
<accession>A0A916SEM2</accession>